<dbReference type="InterPro" id="IPR016163">
    <property type="entry name" value="Ald_DH_C"/>
</dbReference>
<evidence type="ECO:0000256" key="3">
    <source>
        <dbReference type="SAM" id="Phobius"/>
    </source>
</evidence>
<dbReference type="EMBL" id="LDPG01000011">
    <property type="protein sequence ID" value="KLV17447.1"/>
    <property type="molecule type" value="Genomic_DNA"/>
</dbReference>
<keyword evidence="3" id="KW-0812">Transmembrane</keyword>
<dbReference type="GO" id="GO:0005737">
    <property type="term" value="C:cytoplasm"/>
    <property type="evidence" value="ECO:0007669"/>
    <property type="project" value="TreeGrafter"/>
</dbReference>
<keyword evidence="2" id="KW-0560">Oxidoreductase</keyword>
<dbReference type="InterPro" id="IPR016160">
    <property type="entry name" value="Ald_DH_CS_CYS"/>
</dbReference>
<evidence type="ECO:0000313" key="5">
    <source>
        <dbReference type="EMBL" id="KLV17447.1"/>
    </source>
</evidence>
<dbReference type="InterPro" id="IPR015590">
    <property type="entry name" value="Aldehyde_DH_dom"/>
</dbReference>
<dbReference type="RefSeq" id="WP_047956817.1">
    <property type="nucleotide sequence ID" value="NZ_LDPG01000011.1"/>
</dbReference>
<protein>
    <submittedName>
        <fullName evidence="5">Aldehyde dehydrogenase</fullName>
    </submittedName>
</protein>
<feature type="transmembrane region" description="Helical" evidence="3">
    <location>
        <begin position="65"/>
        <end position="88"/>
    </location>
</feature>
<keyword evidence="3" id="KW-1133">Transmembrane helix</keyword>
<dbReference type="AlphaFoldDB" id="A0A0J1HUR9"/>
<evidence type="ECO:0000256" key="2">
    <source>
        <dbReference type="ARBA" id="ARBA00023002"/>
    </source>
</evidence>
<dbReference type="PANTHER" id="PTHR43570">
    <property type="entry name" value="ALDEHYDE DEHYDROGENASE"/>
    <property type="match status" value="1"/>
</dbReference>
<dbReference type="GO" id="GO:0004029">
    <property type="term" value="F:aldehyde dehydrogenase (NAD+) activity"/>
    <property type="evidence" value="ECO:0007669"/>
    <property type="project" value="TreeGrafter"/>
</dbReference>
<name>A0A0J1HUR9_BACAN</name>
<reference evidence="5 6" key="1">
    <citation type="submission" date="2015-05" db="EMBL/GenBank/DDBJ databases">
        <title>Whole genome sequence and identification of bacterial endophytes from Costus igneus.</title>
        <authorList>
            <person name="Lee Y.P."/>
            <person name="Gan H.M."/>
            <person name="Eng W."/>
            <person name="Wheatley M.S."/>
            <person name="Caraballo A."/>
            <person name="Polter S."/>
            <person name="Savka M.A."/>
            <person name="Hudson A.O."/>
        </authorList>
    </citation>
    <scope>NUCLEOTIDE SEQUENCE [LARGE SCALE GENOMIC DNA]</scope>
    <source>
        <strain evidence="5 6">RIT375</strain>
    </source>
</reference>
<dbReference type="Proteomes" id="UP000035904">
    <property type="component" value="Unassembled WGS sequence"/>
</dbReference>
<dbReference type="PANTHER" id="PTHR43570:SF16">
    <property type="entry name" value="ALDEHYDE DEHYDROGENASE TYPE III, ISOFORM Q"/>
    <property type="match status" value="1"/>
</dbReference>
<dbReference type="Pfam" id="PF00171">
    <property type="entry name" value="Aldedh"/>
    <property type="match status" value="1"/>
</dbReference>
<dbReference type="InterPro" id="IPR016162">
    <property type="entry name" value="Ald_DH_N"/>
</dbReference>
<evidence type="ECO:0000259" key="4">
    <source>
        <dbReference type="Pfam" id="PF00171"/>
    </source>
</evidence>
<dbReference type="Gene3D" id="3.40.309.10">
    <property type="entry name" value="Aldehyde Dehydrogenase, Chain A, domain 2"/>
    <property type="match status" value="1"/>
</dbReference>
<dbReference type="PROSITE" id="PS00070">
    <property type="entry name" value="ALDEHYDE_DEHYDR_CYS"/>
    <property type="match status" value="1"/>
</dbReference>
<sequence length="393" mass="45405">MDHVFFEELSFIICNMKKYKDELRSILMEVSTIESAEYEISSSINVLEQATKELKYMKRDIVEKVAIFYPTNSILYSYILYAIIPSYYCKNIFLRPSTLSHSTTLKIHNFFNKYSNLNVKIEPIGYAEFKKKTSDAEVVVFTGNYHNSLSVQKDYPGSLFLFFGSGLNPFFIGAEADIEYAAGKAVEARVFNSGQDCMCPDLFFIHRSQKKRFVKCLLQQLNEMKMSGRMSDKVKNSNYKELVLQAEIFLTDYQEKIVYGGQVDIDKSWIEPTVLVSDMDDMPRYEEHFTPIFNVVSYHDASEVLNWLMDEKRLESSFGVSVFGNTDLIGPLKKHYTVALNKTLFDMECGHQPFGGYGPKASYVKYNDCMESRPILISKEVNRVFNQYIMQVN</sequence>
<dbReference type="PATRIC" id="fig|1392.242.peg.1117"/>
<evidence type="ECO:0000313" key="6">
    <source>
        <dbReference type="Proteomes" id="UP000035904"/>
    </source>
</evidence>
<dbReference type="GO" id="GO:0006081">
    <property type="term" value="P:aldehyde metabolic process"/>
    <property type="evidence" value="ECO:0007669"/>
    <property type="project" value="InterPro"/>
</dbReference>
<comment type="similarity">
    <text evidence="1">Belongs to the aldehyde dehydrogenase family.</text>
</comment>
<organism evidence="5 6">
    <name type="scientific">Bacillus anthracis</name>
    <name type="common">anthrax bacterium</name>
    <dbReference type="NCBI Taxonomy" id="1392"/>
    <lineage>
        <taxon>Bacteria</taxon>
        <taxon>Bacillati</taxon>
        <taxon>Bacillota</taxon>
        <taxon>Bacilli</taxon>
        <taxon>Bacillales</taxon>
        <taxon>Bacillaceae</taxon>
        <taxon>Bacillus</taxon>
        <taxon>Bacillus cereus group</taxon>
    </lineage>
</organism>
<dbReference type="InterPro" id="IPR012394">
    <property type="entry name" value="Aldehyde_DH_NAD(P)"/>
</dbReference>
<gene>
    <name evidence="5" type="ORF">ABW01_16255</name>
</gene>
<feature type="domain" description="Aldehyde dehydrogenase" evidence="4">
    <location>
        <begin position="136"/>
        <end position="310"/>
    </location>
</feature>
<dbReference type="SUPFAM" id="SSF53720">
    <property type="entry name" value="ALDH-like"/>
    <property type="match status" value="1"/>
</dbReference>
<evidence type="ECO:0000256" key="1">
    <source>
        <dbReference type="ARBA" id="ARBA00009986"/>
    </source>
</evidence>
<dbReference type="Gene3D" id="3.40.605.10">
    <property type="entry name" value="Aldehyde Dehydrogenase, Chain A, domain 1"/>
    <property type="match status" value="1"/>
</dbReference>
<comment type="caution">
    <text evidence="5">The sequence shown here is derived from an EMBL/GenBank/DDBJ whole genome shotgun (WGS) entry which is preliminary data.</text>
</comment>
<dbReference type="InterPro" id="IPR016161">
    <property type="entry name" value="Ald_DH/histidinol_DH"/>
</dbReference>
<proteinExistence type="inferred from homology"/>
<accession>A0A0J1HUR9</accession>
<keyword evidence="3" id="KW-0472">Membrane</keyword>